<reference evidence="1 2" key="1">
    <citation type="journal article" date="2016" name="Nat. Commun.">
        <title>Extremotolerant tardigrade genome and improved radiotolerance of human cultured cells by tardigrade-unique protein.</title>
        <authorList>
            <person name="Hashimoto T."/>
            <person name="Horikawa D.D."/>
            <person name="Saito Y."/>
            <person name="Kuwahara H."/>
            <person name="Kozuka-Hata H."/>
            <person name="Shin-I T."/>
            <person name="Minakuchi Y."/>
            <person name="Ohishi K."/>
            <person name="Motoyama A."/>
            <person name="Aizu T."/>
            <person name="Enomoto A."/>
            <person name="Kondo K."/>
            <person name="Tanaka S."/>
            <person name="Hara Y."/>
            <person name="Koshikawa S."/>
            <person name="Sagara H."/>
            <person name="Miura T."/>
            <person name="Yokobori S."/>
            <person name="Miyagawa K."/>
            <person name="Suzuki Y."/>
            <person name="Kubo T."/>
            <person name="Oyama M."/>
            <person name="Kohara Y."/>
            <person name="Fujiyama A."/>
            <person name="Arakawa K."/>
            <person name="Katayama T."/>
            <person name="Toyoda A."/>
            <person name="Kunieda T."/>
        </authorList>
    </citation>
    <scope>NUCLEOTIDE SEQUENCE [LARGE SCALE GENOMIC DNA]</scope>
    <source>
        <strain evidence="1 2">YOKOZUNA-1</strain>
    </source>
</reference>
<dbReference type="AlphaFoldDB" id="A0A1D1V7J1"/>
<proteinExistence type="predicted"/>
<gene>
    <name evidence="1" type="primary">RvY_06239-1</name>
    <name evidence="1" type="synonym">RvY_06239.1</name>
    <name evidence="1" type="ORF">RvY_06239</name>
</gene>
<sequence>MHISRTEARLQSLPPLFIGNWEVEIVTQFKYLGATVNSSKNYTQTKLANVPIATAASPMMLRCITQRVAYAPVDLGLEHFGTFAKSVASTGHIIINEWLFPGSRLLKRENINRVFTR</sequence>
<dbReference type="EMBL" id="BDGG01000002">
    <property type="protein sequence ID" value="GAU94468.1"/>
    <property type="molecule type" value="Genomic_DNA"/>
</dbReference>
<protein>
    <submittedName>
        <fullName evidence="1">Uncharacterized protein</fullName>
    </submittedName>
</protein>
<keyword evidence="2" id="KW-1185">Reference proteome</keyword>
<dbReference type="Proteomes" id="UP000186922">
    <property type="component" value="Unassembled WGS sequence"/>
</dbReference>
<organism evidence="1 2">
    <name type="scientific">Ramazzottius varieornatus</name>
    <name type="common">Water bear</name>
    <name type="synonym">Tardigrade</name>
    <dbReference type="NCBI Taxonomy" id="947166"/>
    <lineage>
        <taxon>Eukaryota</taxon>
        <taxon>Metazoa</taxon>
        <taxon>Ecdysozoa</taxon>
        <taxon>Tardigrada</taxon>
        <taxon>Eutardigrada</taxon>
        <taxon>Parachela</taxon>
        <taxon>Hypsibioidea</taxon>
        <taxon>Ramazzottiidae</taxon>
        <taxon>Ramazzottius</taxon>
    </lineage>
</organism>
<accession>A0A1D1V7J1</accession>
<evidence type="ECO:0000313" key="2">
    <source>
        <dbReference type="Proteomes" id="UP000186922"/>
    </source>
</evidence>
<comment type="caution">
    <text evidence="1">The sequence shown here is derived from an EMBL/GenBank/DDBJ whole genome shotgun (WGS) entry which is preliminary data.</text>
</comment>
<name>A0A1D1V7J1_RAMVA</name>
<evidence type="ECO:0000313" key="1">
    <source>
        <dbReference type="EMBL" id="GAU94468.1"/>
    </source>
</evidence>